<dbReference type="RefSeq" id="WP_260729442.1">
    <property type="nucleotide sequence ID" value="NZ_BAAABS010000090.1"/>
</dbReference>
<gene>
    <name evidence="1" type="ORF">Drose_18425</name>
</gene>
<evidence type="ECO:0000313" key="2">
    <source>
        <dbReference type="Proteomes" id="UP001058271"/>
    </source>
</evidence>
<sequence>MSVIASFTVLNAKLLPDFTADPAGVLAAHGHAVSGEYGWSGYVVLAVLDALEDRGISLSDTGPGEPIGGPDDDSFYTLLSPEHRRHLPQLDPAGIDAAEFKAIFDEEGLELDEHESGTAGRETVTLFRDLIAALADDEVLVVHIG</sequence>
<keyword evidence="2" id="KW-1185">Reference proteome</keyword>
<reference evidence="1" key="1">
    <citation type="submission" date="2021-04" db="EMBL/GenBank/DDBJ databases">
        <title>Biosynthetic gene clusters of Dactylosporangioum roseum.</title>
        <authorList>
            <person name="Hartkoorn R.C."/>
            <person name="Beaudoing E."/>
            <person name="Hot D."/>
            <person name="Moureu S."/>
        </authorList>
    </citation>
    <scope>NUCLEOTIDE SEQUENCE</scope>
    <source>
        <strain evidence="1">NRRL B-16295</strain>
    </source>
</reference>
<accession>A0ABY5ZIC9</accession>
<evidence type="ECO:0000313" key="1">
    <source>
        <dbReference type="EMBL" id="UWZ40004.1"/>
    </source>
</evidence>
<name>A0ABY5ZIC9_9ACTN</name>
<proteinExistence type="predicted"/>
<organism evidence="1 2">
    <name type="scientific">Dactylosporangium roseum</name>
    <dbReference type="NCBI Taxonomy" id="47989"/>
    <lineage>
        <taxon>Bacteria</taxon>
        <taxon>Bacillati</taxon>
        <taxon>Actinomycetota</taxon>
        <taxon>Actinomycetes</taxon>
        <taxon>Micromonosporales</taxon>
        <taxon>Micromonosporaceae</taxon>
        <taxon>Dactylosporangium</taxon>
    </lineage>
</organism>
<dbReference type="Proteomes" id="UP001058271">
    <property type="component" value="Chromosome"/>
</dbReference>
<protein>
    <submittedName>
        <fullName evidence="1">Uncharacterized protein</fullName>
    </submittedName>
</protein>
<dbReference type="EMBL" id="CP073721">
    <property type="protein sequence ID" value="UWZ40004.1"/>
    <property type="molecule type" value="Genomic_DNA"/>
</dbReference>